<evidence type="ECO:0000256" key="1">
    <source>
        <dbReference type="SAM" id="MobiDB-lite"/>
    </source>
</evidence>
<dbReference type="AlphaFoldDB" id="A0A2J6QAG1"/>
<reference evidence="2 3" key="1">
    <citation type="submission" date="2016-05" db="EMBL/GenBank/DDBJ databases">
        <title>A degradative enzymes factory behind the ericoid mycorrhizal symbiosis.</title>
        <authorList>
            <consortium name="DOE Joint Genome Institute"/>
            <person name="Martino E."/>
            <person name="Morin E."/>
            <person name="Grelet G."/>
            <person name="Kuo A."/>
            <person name="Kohler A."/>
            <person name="Daghino S."/>
            <person name="Barry K."/>
            <person name="Choi C."/>
            <person name="Cichocki N."/>
            <person name="Clum A."/>
            <person name="Copeland A."/>
            <person name="Hainaut M."/>
            <person name="Haridas S."/>
            <person name="Labutti K."/>
            <person name="Lindquist E."/>
            <person name="Lipzen A."/>
            <person name="Khouja H.-R."/>
            <person name="Murat C."/>
            <person name="Ohm R."/>
            <person name="Olson A."/>
            <person name="Spatafora J."/>
            <person name="Veneault-Fourrey C."/>
            <person name="Henrissat B."/>
            <person name="Grigoriev I."/>
            <person name="Martin F."/>
            <person name="Perotto S."/>
        </authorList>
    </citation>
    <scope>NUCLEOTIDE SEQUENCE [LARGE SCALE GENOMIC DNA]</scope>
    <source>
        <strain evidence="2 3">UAMH 7357</strain>
    </source>
</reference>
<accession>A0A2J6QAG1</accession>
<feature type="compositionally biased region" description="Polar residues" evidence="1">
    <location>
        <begin position="171"/>
        <end position="181"/>
    </location>
</feature>
<sequence>MDARVLAHCIAHFDGERTTIVFTSKSSCETRKPHVNYMEDGPEKDAILSTKGSRESVRGDLRAAEEARVQHYIDAGFELATDGQFPSWDEWRLTGIPSRPNKLAKATVEKNHEIRAFKKVLPKKDLGELGFMKNLPDSLFYPFTRAEKTRLERERPPFEALKPTTKRDHNTGTSESDTCEE</sequence>
<dbReference type="Proteomes" id="UP000235672">
    <property type="component" value="Unassembled WGS sequence"/>
</dbReference>
<dbReference type="EMBL" id="KZ613475">
    <property type="protein sequence ID" value="PMD23235.1"/>
    <property type="molecule type" value="Genomic_DNA"/>
</dbReference>
<gene>
    <name evidence="2" type="ORF">NA56DRAFT_64744</name>
</gene>
<evidence type="ECO:0000313" key="3">
    <source>
        <dbReference type="Proteomes" id="UP000235672"/>
    </source>
</evidence>
<keyword evidence="3" id="KW-1185">Reference proteome</keyword>
<organism evidence="2 3">
    <name type="scientific">Hyaloscypha hepaticicola</name>
    <dbReference type="NCBI Taxonomy" id="2082293"/>
    <lineage>
        <taxon>Eukaryota</taxon>
        <taxon>Fungi</taxon>
        <taxon>Dikarya</taxon>
        <taxon>Ascomycota</taxon>
        <taxon>Pezizomycotina</taxon>
        <taxon>Leotiomycetes</taxon>
        <taxon>Helotiales</taxon>
        <taxon>Hyaloscyphaceae</taxon>
        <taxon>Hyaloscypha</taxon>
    </lineage>
</organism>
<proteinExistence type="predicted"/>
<name>A0A2J6QAG1_9HELO</name>
<protein>
    <submittedName>
        <fullName evidence="2">Uncharacterized protein</fullName>
    </submittedName>
</protein>
<feature type="region of interest" description="Disordered" evidence="1">
    <location>
        <begin position="150"/>
        <end position="181"/>
    </location>
</feature>
<evidence type="ECO:0000313" key="2">
    <source>
        <dbReference type="EMBL" id="PMD23235.1"/>
    </source>
</evidence>
<dbReference type="OrthoDB" id="3249298at2759"/>